<evidence type="ECO:0000259" key="9">
    <source>
        <dbReference type="Pfam" id="PF00638"/>
    </source>
</evidence>
<feature type="compositionally biased region" description="Polar residues" evidence="8">
    <location>
        <begin position="467"/>
        <end position="479"/>
    </location>
</feature>
<feature type="domain" description="Nuclear pore complex NUP2/50/61" evidence="10">
    <location>
        <begin position="2"/>
        <end position="55"/>
    </location>
</feature>
<dbReference type="InterPro" id="IPR011993">
    <property type="entry name" value="PH-like_dom_sf"/>
</dbReference>
<proteinExistence type="predicted"/>
<evidence type="ECO:0000256" key="8">
    <source>
        <dbReference type="SAM" id="MobiDB-lite"/>
    </source>
</evidence>
<feature type="compositionally biased region" description="Low complexity" evidence="8">
    <location>
        <begin position="605"/>
        <end position="626"/>
    </location>
</feature>
<feature type="compositionally biased region" description="Polar residues" evidence="8">
    <location>
        <begin position="812"/>
        <end position="847"/>
    </location>
</feature>
<evidence type="ECO:0000313" key="12">
    <source>
        <dbReference type="Proteomes" id="UP001430584"/>
    </source>
</evidence>
<keyword evidence="7" id="KW-0539">Nucleus</keyword>
<gene>
    <name evidence="11" type="ORF">SLS55_000433</name>
</gene>
<dbReference type="EMBL" id="JAJVCZ030000001">
    <property type="protein sequence ID" value="KAL0264483.1"/>
    <property type="molecule type" value="Genomic_DNA"/>
</dbReference>
<feature type="compositionally biased region" description="Acidic residues" evidence="8">
    <location>
        <begin position="1055"/>
        <end position="1068"/>
    </location>
</feature>
<dbReference type="Proteomes" id="UP001430584">
    <property type="component" value="Unassembled WGS sequence"/>
</dbReference>
<feature type="region of interest" description="Disordered" evidence="8">
    <location>
        <begin position="908"/>
        <end position="1326"/>
    </location>
</feature>
<accession>A0ABR3CUA3</accession>
<feature type="compositionally biased region" description="Polar residues" evidence="8">
    <location>
        <begin position="661"/>
        <end position="689"/>
    </location>
</feature>
<feature type="compositionally biased region" description="Low complexity" evidence="8">
    <location>
        <begin position="275"/>
        <end position="307"/>
    </location>
</feature>
<feature type="compositionally biased region" description="Polar residues" evidence="8">
    <location>
        <begin position="518"/>
        <end position="528"/>
    </location>
</feature>
<feature type="compositionally biased region" description="Polar residues" evidence="8">
    <location>
        <begin position="1170"/>
        <end position="1180"/>
    </location>
</feature>
<feature type="region of interest" description="Disordered" evidence="8">
    <location>
        <begin position="399"/>
        <end position="433"/>
    </location>
</feature>
<dbReference type="InterPro" id="IPR015007">
    <property type="entry name" value="NUP2/50/61"/>
</dbReference>
<dbReference type="Pfam" id="PF00638">
    <property type="entry name" value="Ran_BP1"/>
    <property type="match status" value="1"/>
</dbReference>
<organism evidence="11 12">
    <name type="scientific">Diplodia seriata</name>
    <dbReference type="NCBI Taxonomy" id="420778"/>
    <lineage>
        <taxon>Eukaryota</taxon>
        <taxon>Fungi</taxon>
        <taxon>Dikarya</taxon>
        <taxon>Ascomycota</taxon>
        <taxon>Pezizomycotina</taxon>
        <taxon>Dothideomycetes</taxon>
        <taxon>Dothideomycetes incertae sedis</taxon>
        <taxon>Botryosphaeriales</taxon>
        <taxon>Botryosphaeriaceae</taxon>
        <taxon>Diplodia</taxon>
    </lineage>
</organism>
<feature type="compositionally biased region" description="Low complexity" evidence="8">
    <location>
        <begin position="142"/>
        <end position="156"/>
    </location>
</feature>
<feature type="compositionally biased region" description="Polar residues" evidence="8">
    <location>
        <begin position="568"/>
        <end position="587"/>
    </location>
</feature>
<feature type="compositionally biased region" description="Polar residues" evidence="8">
    <location>
        <begin position="1076"/>
        <end position="1094"/>
    </location>
</feature>
<comment type="caution">
    <text evidence="11">The sequence shown here is derived from an EMBL/GenBank/DDBJ whole genome shotgun (WGS) entry which is preliminary data.</text>
</comment>
<keyword evidence="2" id="KW-0813">Transport</keyword>
<evidence type="ECO:0000256" key="6">
    <source>
        <dbReference type="ARBA" id="ARBA00023132"/>
    </source>
</evidence>
<feature type="compositionally biased region" description="Low complexity" evidence="8">
    <location>
        <begin position="933"/>
        <end position="954"/>
    </location>
</feature>
<feature type="compositionally biased region" description="Low complexity" evidence="8">
    <location>
        <begin position="224"/>
        <end position="259"/>
    </location>
</feature>
<evidence type="ECO:0000313" key="11">
    <source>
        <dbReference type="EMBL" id="KAL0264483.1"/>
    </source>
</evidence>
<name>A0ABR3CUA3_9PEZI</name>
<evidence type="ECO:0008006" key="13">
    <source>
        <dbReference type="Google" id="ProtNLM"/>
    </source>
</evidence>
<feature type="compositionally biased region" description="Polar residues" evidence="8">
    <location>
        <begin position="1"/>
        <end position="12"/>
    </location>
</feature>
<dbReference type="RefSeq" id="XP_066637223.1">
    <property type="nucleotide sequence ID" value="XM_066771944.1"/>
</dbReference>
<feature type="compositionally biased region" description="Polar residues" evidence="8">
    <location>
        <begin position="955"/>
        <end position="980"/>
    </location>
</feature>
<dbReference type="GeneID" id="92004518"/>
<dbReference type="SUPFAM" id="SSF50729">
    <property type="entry name" value="PH domain-like"/>
    <property type="match status" value="1"/>
</dbReference>
<keyword evidence="6" id="KW-0906">Nuclear pore complex</keyword>
<feature type="compositionally biased region" description="Low complexity" evidence="8">
    <location>
        <begin position="497"/>
        <end position="517"/>
    </location>
</feature>
<feature type="compositionally biased region" description="Polar residues" evidence="8">
    <location>
        <begin position="743"/>
        <end position="754"/>
    </location>
</feature>
<feature type="compositionally biased region" description="Low complexity" evidence="8">
    <location>
        <begin position="542"/>
        <end position="560"/>
    </location>
</feature>
<reference evidence="11 12" key="1">
    <citation type="submission" date="2024-02" db="EMBL/GenBank/DDBJ databases">
        <title>De novo assembly and annotation of 12 fungi associated with fruit tree decline syndrome in Ontario, Canada.</title>
        <authorList>
            <person name="Sulman M."/>
            <person name="Ellouze W."/>
            <person name="Ilyukhin E."/>
        </authorList>
    </citation>
    <scope>NUCLEOTIDE SEQUENCE [LARGE SCALE GENOMIC DNA]</scope>
    <source>
        <strain evidence="11 12">FDS-637</strain>
    </source>
</reference>
<feature type="compositionally biased region" description="Low complexity" evidence="8">
    <location>
        <begin position="786"/>
        <end position="811"/>
    </location>
</feature>
<evidence type="ECO:0000259" key="10">
    <source>
        <dbReference type="Pfam" id="PF08911"/>
    </source>
</evidence>
<feature type="region of interest" description="Disordered" evidence="8">
    <location>
        <begin position="96"/>
        <end position="359"/>
    </location>
</feature>
<keyword evidence="4" id="KW-0653">Protein transport</keyword>
<keyword evidence="12" id="KW-1185">Reference proteome</keyword>
<evidence type="ECO:0000256" key="3">
    <source>
        <dbReference type="ARBA" id="ARBA00022816"/>
    </source>
</evidence>
<evidence type="ECO:0000256" key="7">
    <source>
        <dbReference type="ARBA" id="ARBA00023242"/>
    </source>
</evidence>
<feature type="compositionally biased region" description="Polar residues" evidence="8">
    <location>
        <begin position="713"/>
        <end position="735"/>
    </location>
</feature>
<feature type="compositionally biased region" description="Polar residues" evidence="8">
    <location>
        <begin position="487"/>
        <end position="496"/>
    </location>
</feature>
<feature type="compositionally biased region" description="Polar residues" evidence="8">
    <location>
        <begin position="261"/>
        <end position="274"/>
    </location>
</feature>
<feature type="region of interest" description="Disordered" evidence="8">
    <location>
        <begin position="451"/>
        <end position="856"/>
    </location>
</feature>
<comment type="subcellular location">
    <subcellularLocation>
        <location evidence="1">Nucleus</location>
        <location evidence="1">Nuclear pore complex</location>
    </subcellularLocation>
</comment>
<evidence type="ECO:0000256" key="2">
    <source>
        <dbReference type="ARBA" id="ARBA00022448"/>
    </source>
</evidence>
<dbReference type="Gene3D" id="2.30.29.30">
    <property type="entry name" value="Pleckstrin-homology domain (PH domain)/Phosphotyrosine-binding domain (PTB)"/>
    <property type="match status" value="1"/>
</dbReference>
<keyword evidence="3" id="KW-0509">mRNA transport</keyword>
<feature type="compositionally biased region" description="Polar residues" evidence="8">
    <location>
        <begin position="1240"/>
        <end position="1250"/>
    </location>
</feature>
<protein>
    <recommendedName>
        <fullName evidence="13">RanBD1 domain-containing protein</fullName>
    </recommendedName>
</protein>
<feature type="region of interest" description="Disordered" evidence="8">
    <location>
        <begin position="1"/>
        <end position="67"/>
    </location>
</feature>
<feature type="compositionally biased region" description="Basic residues" evidence="8">
    <location>
        <begin position="39"/>
        <end position="50"/>
    </location>
</feature>
<feature type="compositionally biased region" description="Polar residues" evidence="8">
    <location>
        <begin position="594"/>
        <end position="604"/>
    </location>
</feature>
<sequence length="1467" mass="147714">MSKRGATQQLSKEGNFFGDGSNELSGDDKPRQATAAQLAKRKLKPLKGRPRVAGSGGGRIFPLPQAPFTFQAPAPATAADPLSASMASLNVGFGSAPAPASAPPPSSMDTAMDTSGSTAALPPTTASFITQSMDTTMDTSGPTVALPSTASSTTPSMEVDENDDGDSQMTNNAGVQTSSQSFPPAAQPQPASNAFGGFAPAPPSGGFNFSAGPASNPFASQNVTNNNDASSNAFSSSFTFGSNPSGASNASGANNPFGSIASASPASTAFGNTESAGAPSSNLFSSSSAPSNNLFGGNNASSAPSSNLFGTSSTQQNAFASKPPDSSNNLFANKPSGSSSMFGANPSAPSGNMFGSTSSAAPASNVFTSAASSAPSNNLFGTSTLSAAPSNIFGMAASSSPSTNMFASSTTAKNSEATSQPQTGNAFGSTTTAGPAANAFSGTAMSSAPSNNLFASATSTAPPANPFGNNNTSSAPSTGSFGGATSPAPSNVFGSTAASSAPSNLFSSSTTSVAPSSNMFGKSATSSAPAAALFGAPTSNTSSAPANALNARSAAPANNLFANPTPPSGSGESASQTANLFAQSAAGSTPPPSSFNFGGQSGANTPSASSEQSTSASSGPQQSSTGNMFTQSSAFQPSTSGVGTFNFSAQSPVKTTADAVPSTNSSKDTSVAADSQAKPTTNIFAQSASGAAPKVGSNLFGSTSESPSKSSSTVAPQTGTNLFNLQGQSTASNGDAQKDAQKSTETQASSTSNLFAKAASGGANASTALEPLGQTASPKQDKPAEPTSSSNPFSSIMSSTSSSTGSNAPTTRTNGTISDQESSSIEIGSPARQNTSPAQTSETTSTAPAMPDIDMSKVNTKRVEMVLKIRSLNRWIKMKVAETPEESGDFLAIAQVYLKFFAKHTSAGFDAGPGTQAQTKSSGKRKADDESEAGSPKKSKASPSQDDSSSAGASNTANVFNSLINKPAQSPLRNVESATSPDAEAGPSTNNNLFGASSSSPFKLNSGGGISGSTTPAGSPAKPSSFSQSPIKAPTFGQVGTPEKTPSAKRKSEDISSDEQEEESQDDTAQEKRQKASTPVSSAETGSVLNSRQASPDARNPFGHLSQEESNKDGDDEEGSDEEGAEQGSTTPTATPKRIDGLFGRITKDDTTSNGDAKTPEDGGLFGRITGTSTDNSKSAAANPFGFPSSNYELSGGAKTGPVLKTWNGDAGSPIKFGTSQPAPLDDGKKEATSSSASSNPFSGIATGNSAAGGPIFKFTPAPTPPAGDSSPFKFNPPAATPSGTSSVFASGFGSRATTPGVSTGASENETSAAENDDDEEAQTVDKDQVALRTALTDEDKKTYEVLFDTDILSVTLMHLVDKSDDEMKAEPTKGAKKWENQGKGPVRVLKHKESGGVSILFKAEPMGRVLVNTRVQPSFHYRKAKAKIATFPLPDEKGKITAQFLRFEDDADCIKFVDVCESNKSS</sequence>
<feature type="compositionally biased region" description="Polar residues" evidence="8">
    <location>
        <begin position="1296"/>
        <end position="1314"/>
    </location>
</feature>
<keyword evidence="5" id="KW-0811">Translocation</keyword>
<evidence type="ECO:0000256" key="4">
    <source>
        <dbReference type="ARBA" id="ARBA00022927"/>
    </source>
</evidence>
<evidence type="ECO:0000256" key="5">
    <source>
        <dbReference type="ARBA" id="ARBA00023010"/>
    </source>
</evidence>
<feature type="compositionally biased region" description="Polar residues" evidence="8">
    <location>
        <begin position="1012"/>
        <end position="1030"/>
    </location>
</feature>
<dbReference type="InterPro" id="IPR000156">
    <property type="entry name" value="Ran_bind_dom"/>
</dbReference>
<feature type="compositionally biased region" description="Polar residues" evidence="8">
    <location>
        <begin position="108"/>
        <end position="141"/>
    </location>
</feature>
<feature type="compositionally biased region" description="Acidic residues" evidence="8">
    <location>
        <begin position="1114"/>
        <end position="1125"/>
    </location>
</feature>
<feature type="compositionally biased region" description="Polar residues" evidence="8">
    <location>
        <begin position="627"/>
        <end position="654"/>
    </location>
</feature>
<feature type="compositionally biased region" description="Low complexity" evidence="8">
    <location>
        <begin position="176"/>
        <end position="209"/>
    </location>
</feature>
<feature type="compositionally biased region" description="Low complexity" evidence="8">
    <location>
        <begin position="702"/>
        <end position="712"/>
    </location>
</feature>
<dbReference type="Pfam" id="PF08911">
    <property type="entry name" value="NUP50"/>
    <property type="match status" value="1"/>
</dbReference>
<feature type="compositionally biased region" description="Polar residues" evidence="8">
    <location>
        <begin position="308"/>
        <end position="359"/>
    </location>
</feature>
<feature type="compositionally biased region" description="Polar residues" evidence="8">
    <location>
        <begin position="987"/>
        <end position="1003"/>
    </location>
</feature>
<evidence type="ECO:0000256" key="1">
    <source>
        <dbReference type="ARBA" id="ARBA00004567"/>
    </source>
</evidence>
<feature type="domain" description="RanBD1" evidence="9">
    <location>
        <begin position="1376"/>
        <end position="1456"/>
    </location>
</feature>